<dbReference type="Pfam" id="PF09234">
    <property type="entry name" value="DUF1963"/>
    <property type="match status" value="1"/>
</dbReference>
<evidence type="ECO:0008006" key="3">
    <source>
        <dbReference type="Google" id="ProtNLM"/>
    </source>
</evidence>
<dbReference type="SUPFAM" id="SSF103032">
    <property type="entry name" value="Hypothetical protein YwqG"/>
    <property type="match status" value="1"/>
</dbReference>
<gene>
    <name evidence="1" type="ORF">H4W31_006421</name>
</gene>
<dbReference type="AlphaFoldDB" id="A0A927R2H5"/>
<sequence>MKILDQIRAEALRRNIPAADVERWMDLVRPCALLTEGGDGPVVGRFGGPVMLPADAEDPECPLLATIDCAALPTGVTDLPLPSDGRLLFFGWPDEDGMGDVVYVPAGAAVEERQKYPSAFPPDEPEYAGVYRELPEGELHLTVDVSLPFVGTVELQAPPWAAPVPGHPHSEELAEVWENQWGGAPMLLGGYGTDYNGGDPVGTAASVAIRAERSGYRPAGTTSPNAEDWVLLAECNVSRPGAGASIFWAIQRDDLIAQRFGRVQVLVDWNP</sequence>
<name>A0A927R2H5_9ACTN</name>
<dbReference type="EMBL" id="JADBEB010000001">
    <property type="protein sequence ID" value="MBE1490783.1"/>
    <property type="molecule type" value="Genomic_DNA"/>
</dbReference>
<dbReference type="RefSeq" id="WP_192770001.1">
    <property type="nucleotide sequence ID" value="NZ_JADBEB010000001.1"/>
</dbReference>
<comment type="caution">
    <text evidence="1">The sequence shown here is derived from an EMBL/GenBank/DDBJ whole genome shotgun (WGS) entry which is preliminary data.</text>
</comment>
<dbReference type="Gene3D" id="2.30.320.10">
    <property type="entry name" value="YwqG-like"/>
    <property type="match status" value="1"/>
</dbReference>
<proteinExistence type="predicted"/>
<dbReference type="InterPro" id="IPR015315">
    <property type="entry name" value="DUF1963"/>
</dbReference>
<evidence type="ECO:0000313" key="1">
    <source>
        <dbReference type="EMBL" id="MBE1490783.1"/>
    </source>
</evidence>
<organism evidence="1 2">
    <name type="scientific">Plantactinospora soyae</name>
    <dbReference type="NCBI Taxonomy" id="1544732"/>
    <lineage>
        <taxon>Bacteria</taxon>
        <taxon>Bacillati</taxon>
        <taxon>Actinomycetota</taxon>
        <taxon>Actinomycetes</taxon>
        <taxon>Micromonosporales</taxon>
        <taxon>Micromonosporaceae</taxon>
        <taxon>Plantactinospora</taxon>
    </lineage>
</organism>
<dbReference type="InterPro" id="IPR035948">
    <property type="entry name" value="YwqG-like_sf"/>
</dbReference>
<reference evidence="1" key="1">
    <citation type="submission" date="2020-10" db="EMBL/GenBank/DDBJ databases">
        <title>Sequencing the genomes of 1000 actinobacteria strains.</title>
        <authorList>
            <person name="Klenk H.-P."/>
        </authorList>
    </citation>
    <scope>NUCLEOTIDE SEQUENCE</scope>
    <source>
        <strain evidence="1">DSM 46832</strain>
    </source>
</reference>
<accession>A0A927R2H5</accession>
<keyword evidence="2" id="KW-1185">Reference proteome</keyword>
<evidence type="ECO:0000313" key="2">
    <source>
        <dbReference type="Proteomes" id="UP000649753"/>
    </source>
</evidence>
<dbReference type="Proteomes" id="UP000649753">
    <property type="component" value="Unassembled WGS sequence"/>
</dbReference>
<protein>
    <recommendedName>
        <fullName evidence="3">DUF1963 domain-containing protein</fullName>
    </recommendedName>
</protein>